<dbReference type="Proteomes" id="UP000646946">
    <property type="component" value="Unassembled WGS sequence"/>
</dbReference>
<sequence>MEQTLAEKILSANSLTKKNARAGDIVIAKIRTTMAHDGSGPLAIKRIEDNQFNLSNPKNTIFFVDHSAPAARAELANAQVVLRQFTEKTGSKFHEAGSGICHQVLVENYAMPGTVLIGGDSHTVTAGALSCFATGMGSTDVAVAMHLGKTWLRVPETIRVQVDGKLSKGVYSKDIILTLIGMLGEDGANYKSLEYRGSTIKNLSMESRFTLSNMAVEAGGKVGLIETDKTARTYLKAHDRENQFREIRADENANYERVIEINASGLEPVVAAPHSVANVKKISEIGEVKVNQVYIGTCTNGRIEDLRIAAKILKGEQRAKGTRFIVCPASAEVYMQAAKEGLVNIFMETGGVVTAPGCGACPGIHAGILGDGEVCLSTQNRNYKGRMGNPNASVYLGSPATAAATIIEGIITDPREYL</sequence>
<feature type="binding site" evidence="6">
    <location>
        <position position="298"/>
    </location>
    <ligand>
        <name>[4Fe-4S] cluster</name>
        <dbReference type="ChEBI" id="CHEBI:49883"/>
    </ligand>
</feature>
<evidence type="ECO:0000256" key="2">
    <source>
        <dbReference type="ARBA" id="ARBA00022723"/>
    </source>
</evidence>
<dbReference type="GO" id="GO:0009098">
    <property type="term" value="P:L-leucine biosynthetic process"/>
    <property type="evidence" value="ECO:0007669"/>
    <property type="project" value="UniProtKB-UniRule"/>
</dbReference>
<dbReference type="HAMAP" id="MF_01027">
    <property type="entry name" value="LeuC_type2"/>
    <property type="match status" value="1"/>
</dbReference>
<comment type="caution">
    <text evidence="8">The sequence shown here is derived from an EMBL/GenBank/DDBJ whole genome shotgun (WGS) entry which is preliminary data.</text>
</comment>
<evidence type="ECO:0000313" key="9">
    <source>
        <dbReference type="Proteomes" id="UP000646946"/>
    </source>
</evidence>
<dbReference type="InterPro" id="IPR015931">
    <property type="entry name" value="Acnase/IPM_dHydase_lsu_aba_1/3"/>
</dbReference>
<dbReference type="PANTHER" id="PTHR43822">
    <property type="entry name" value="HOMOACONITASE, MITOCHONDRIAL-RELATED"/>
    <property type="match status" value="1"/>
</dbReference>
<name>A0A832XI78_9ARCH</name>
<organism evidence="8 9">
    <name type="scientific">Candidatus Naiadarchaeum limnaeum</name>
    <dbReference type="NCBI Taxonomy" id="2756139"/>
    <lineage>
        <taxon>Archaea</taxon>
        <taxon>Candidatus Undinarchaeota</taxon>
        <taxon>Candidatus Undinarchaeia</taxon>
        <taxon>Candidatus Naiadarchaeales</taxon>
        <taxon>Candidatus Naiadarchaeaceae</taxon>
        <taxon>Candidatus Naiadarchaeum</taxon>
    </lineage>
</organism>
<keyword evidence="2 6" id="KW-0479">Metal-binding</keyword>
<dbReference type="NCBIfam" id="NF001614">
    <property type="entry name" value="PRK00402.1"/>
    <property type="match status" value="1"/>
</dbReference>
<dbReference type="Pfam" id="PF00330">
    <property type="entry name" value="Aconitase"/>
    <property type="match status" value="1"/>
</dbReference>
<comment type="function">
    <text evidence="6">Catalyzes the isomerization between 2-isopropylmalate and 3-isopropylmalate, via the formation of 2-isopropylmaleate.</text>
</comment>
<dbReference type="Gene3D" id="3.30.499.10">
    <property type="entry name" value="Aconitase, domain 3"/>
    <property type="match status" value="2"/>
</dbReference>
<accession>A0A832XI78</accession>
<keyword evidence="5 6" id="KW-0456">Lyase</keyword>
<dbReference type="NCBIfam" id="TIGR01343">
    <property type="entry name" value="hacA_fam"/>
    <property type="match status" value="1"/>
</dbReference>
<keyword evidence="6" id="KW-0432">Leucine biosynthesis</keyword>
<dbReference type="AlphaFoldDB" id="A0A832XI78"/>
<evidence type="ECO:0000259" key="7">
    <source>
        <dbReference type="Pfam" id="PF00330"/>
    </source>
</evidence>
<evidence type="ECO:0000256" key="4">
    <source>
        <dbReference type="ARBA" id="ARBA00023014"/>
    </source>
</evidence>
<dbReference type="InterPro" id="IPR006251">
    <property type="entry name" value="Homoacnase/IPMdehydase_lsu"/>
</dbReference>
<dbReference type="InterPro" id="IPR033941">
    <property type="entry name" value="IPMI_cat"/>
</dbReference>
<evidence type="ECO:0000256" key="6">
    <source>
        <dbReference type="HAMAP-Rule" id="MF_01027"/>
    </source>
</evidence>
<dbReference type="SUPFAM" id="SSF53732">
    <property type="entry name" value="Aconitase iron-sulfur domain"/>
    <property type="match status" value="1"/>
</dbReference>
<comment type="cofactor">
    <cofactor evidence="6">
        <name>[4Fe-4S] cluster</name>
        <dbReference type="ChEBI" id="CHEBI:49883"/>
    </cofactor>
    <text evidence="6">Binds 1 [4Fe-4S] cluster per subunit.</text>
</comment>
<dbReference type="InterPro" id="IPR050067">
    <property type="entry name" value="IPM_dehydratase_rel_enz"/>
</dbReference>
<dbReference type="NCBIfam" id="TIGR02086">
    <property type="entry name" value="IPMI_arch"/>
    <property type="match status" value="1"/>
</dbReference>
<dbReference type="GO" id="GO:0003861">
    <property type="term" value="F:3-isopropylmalate dehydratase activity"/>
    <property type="evidence" value="ECO:0007669"/>
    <property type="project" value="UniProtKB-UniRule"/>
</dbReference>
<keyword evidence="4 6" id="KW-0411">Iron-sulfur</keyword>
<keyword evidence="3 6" id="KW-0408">Iron</keyword>
<comment type="pathway">
    <text evidence="6">Amino-acid biosynthesis; L-leucine biosynthesis; L-leucine from 3-methyl-2-oxobutanoate: step 2/4.</text>
</comment>
<dbReference type="PROSITE" id="PS00450">
    <property type="entry name" value="ACONITASE_1"/>
    <property type="match status" value="1"/>
</dbReference>
<dbReference type="EMBL" id="DVAB01000023">
    <property type="protein sequence ID" value="HIK00381.1"/>
    <property type="molecule type" value="Genomic_DNA"/>
</dbReference>
<dbReference type="InterPro" id="IPR018136">
    <property type="entry name" value="Aconitase_4Fe-4S_BS"/>
</dbReference>
<keyword evidence="9" id="KW-1185">Reference proteome</keyword>
<dbReference type="CDD" id="cd01583">
    <property type="entry name" value="IPMI"/>
    <property type="match status" value="1"/>
</dbReference>
<feature type="binding site" evidence="6">
    <location>
        <position position="358"/>
    </location>
    <ligand>
        <name>[4Fe-4S] cluster</name>
        <dbReference type="ChEBI" id="CHEBI:49883"/>
    </ligand>
</feature>
<protein>
    <recommendedName>
        <fullName evidence="6">3-isopropylmalate dehydratase large subunit</fullName>
        <ecNumber evidence="6">4.2.1.33</ecNumber>
    </recommendedName>
    <alternativeName>
        <fullName evidence="6">Alpha-IPM isomerase</fullName>
        <shortName evidence="6">IPMI</shortName>
    </alternativeName>
    <alternativeName>
        <fullName evidence="6">Isopropylmalate isomerase</fullName>
    </alternativeName>
</protein>
<dbReference type="PANTHER" id="PTHR43822:SF2">
    <property type="entry name" value="HOMOACONITASE, MITOCHONDRIAL"/>
    <property type="match status" value="1"/>
</dbReference>
<feature type="binding site" evidence="6">
    <location>
        <position position="361"/>
    </location>
    <ligand>
        <name>[4Fe-4S] cluster</name>
        <dbReference type="ChEBI" id="CHEBI:49883"/>
    </ligand>
</feature>
<feature type="domain" description="Aconitase/3-isopropylmalate dehydratase large subunit alpha/beta/alpha" evidence="7">
    <location>
        <begin position="7"/>
        <end position="409"/>
    </location>
</feature>
<dbReference type="GO" id="GO:0051539">
    <property type="term" value="F:4 iron, 4 sulfur cluster binding"/>
    <property type="evidence" value="ECO:0007669"/>
    <property type="project" value="UniProtKB-KW"/>
</dbReference>
<dbReference type="UniPathway" id="UPA00048">
    <property type="reaction ID" value="UER00071"/>
</dbReference>
<dbReference type="GO" id="GO:0046872">
    <property type="term" value="F:metal ion binding"/>
    <property type="evidence" value="ECO:0007669"/>
    <property type="project" value="UniProtKB-KW"/>
</dbReference>
<dbReference type="PRINTS" id="PR00415">
    <property type="entry name" value="ACONITASE"/>
</dbReference>
<dbReference type="EC" id="4.2.1.33" evidence="6"/>
<comment type="similarity">
    <text evidence="6">Belongs to the aconitase/IPM isomerase family. LeuC type 2 subfamily.</text>
</comment>
<keyword evidence="6" id="KW-0100">Branched-chain amino acid biosynthesis</keyword>
<comment type="subunit">
    <text evidence="6">Heterodimer of LeuC and LeuD.</text>
</comment>
<reference evidence="8 9" key="1">
    <citation type="journal article" name="Nat. Commun.">
        <title>Undinarchaeota illuminate DPANN phylogeny and the impact of gene transfer on archaeal evolution.</title>
        <authorList>
            <person name="Dombrowski N."/>
            <person name="Williams T.A."/>
            <person name="Sun J."/>
            <person name="Woodcroft B.J."/>
            <person name="Lee J.H."/>
            <person name="Minh B.Q."/>
            <person name="Rinke C."/>
            <person name="Spang A."/>
        </authorList>
    </citation>
    <scope>NUCLEOTIDE SEQUENCE [LARGE SCALE GENOMIC DNA]</scope>
    <source>
        <strain evidence="8">MAG_bin1129</strain>
    </source>
</reference>
<comment type="catalytic activity">
    <reaction evidence="6">
        <text>(2R,3S)-3-isopropylmalate = (2S)-2-isopropylmalate</text>
        <dbReference type="Rhea" id="RHEA:32287"/>
        <dbReference type="ChEBI" id="CHEBI:1178"/>
        <dbReference type="ChEBI" id="CHEBI:35121"/>
        <dbReference type="EC" id="4.2.1.33"/>
    </reaction>
</comment>
<keyword evidence="6" id="KW-0028">Amino-acid biosynthesis</keyword>
<evidence type="ECO:0000256" key="5">
    <source>
        <dbReference type="ARBA" id="ARBA00023239"/>
    </source>
</evidence>
<evidence type="ECO:0000256" key="3">
    <source>
        <dbReference type="ARBA" id="ARBA00023004"/>
    </source>
</evidence>
<dbReference type="InterPro" id="IPR011826">
    <property type="entry name" value="HAcnase/IPMdehydase_lsu_prok"/>
</dbReference>
<gene>
    <name evidence="6" type="primary">leuC</name>
    <name evidence="8" type="ORF">H1016_02460</name>
</gene>
<evidence type="ECO:0000313" key="8">
    <source>
        <dbReference type="EMBL" id="HIK00381.1"/>
    </source>
</evidence>
<evidence type="ECO:0000256" key="1">
    <source>
        <dbReference type="ARBA" id="ARBA00022485"/>
    </source>
</evidence>
<dbReference type="InterPro" id="IPR001030">
    <property type="entry name" value="Acoase/IPM_deHydtase_lsu_aba"/>
</dbReference>
<keyword evidence="1 6" id="KW-0004">4Fe-4S</keyword>
<proteinExistence type="inferred from homology"/>
<dbReference type="InterPro" id="IPR036008">
    <property type="entry name" value="Aconitase_4Fe-4S_dom"/>
</dbReference>